<dbReference type="InterPro" id="IPR005945">
    <property type="entry name" value="Pro_imino_pep"/>
</dbReference>
<dbReference type="InterPro" id="IPR002410">
    <property type="entry name" value="Peptidase_S33"/>
</dbReference>
<dbReference type="EMBL" id="KZ678131">
    <property type="protein sequence ID" value="PSN70806.1"/>
    <property type="molecule type" value="Genomic_DNA"/>
</dbReference>
<proteinExistence type="inferred from homology"/>
<dbReference type="InterPro" id="IPR000073">
    <property type="entry name" value="AB_hydrolase_1"/>
</dbReference>
<keyword evidence="5" id="KW-1185">Reference proteome</keyword>
<dbReference type="OrthoDB" id="190201at2759"/>
<dbReference type="PRINTS" id="PR00793">
    <property type="entry name" value="PROAMNOPTASE"/>
</dbReference>
<dbReference type="Gene3D" id="3.40.50.1820">
    <property type="entry name" value="alpha/beta hydrolase"/>
    <property type="match status" value="1"/>
</dbReference>
<dbReference type="InterPro" id="IPR029058">
    <property type="entry name" value="AB_hydrolase_fold"/>
</dbReference>
<sequence>MIEGTALFNVPGLPEPCKTWYKVFGDLTSATPLMVLHGGPGPCHEYLLPLTDLASSVPVVFYDQIGNGRSTHLPGKADDEKFWTVDLFQNEFENFVTHLGLKDRPIDVYGHSWGGMLVAVWAGSTSASNLRRLIISNSFASMDVWRIGITHLRKNLPASVQEVLDKAEETKGFESPEYEAAVEEVQAALKWFAEDPTTYGTMYGPSELYISGSLRDWMCIPLLSKIKTHTLLINGDQDEAQDVAIQPFFEHISKVKWVTINNAAHFSHVDQREKYMRYLKDFLWT</sequence>
<keyword evidence="2" id="KW-0378">Hydrolase</keyword>
<accession>A0A2T2NZW1</accession>
<gene>
    <name evidence="4" type="ORF">BS50DRAFT_607984</name>
</gene>
<dbReference type="Pfam" id="PF00561">
    <property type="entry name" value="Abhydrolase_1"/>
    <property type="match status" value="1"/>
</dbReference>
<feature type="domain" description="AB hydrolase-1" evidence="3">
    <location>
        <begin position="32"/>
        <end position="270"/>
    </location>
</feature>
<comment type="similarity">
    <text evidence="1">Belongs to the peptidase S33 family.</text>
</comment>
<dbReference type="PANTHER" id="PTHR43194:SF2">
    <property type="entry name" value="PEROXISOMAL MEMBRANE PROTEIN LPX1"/>
    <property type="match status" value="1"/>
</dbReference>
<dbReference type="SUPFAM" id="SSF53474">
    <property type="entry name" value="alpha/beta-Hydrolases"/>
    <property type="match status" value="1"/>
</dbReference>
<dbReference type="InterPro" id="IPR050228">
    <property type="entry name" value="Carboxylesterase_BioH"/>
</dbReference>
<dbReference type="Proteomes" id="UP000240883">
    <property type="component" value="Unassembled WGS sequence"/>
</dbReference>
<dbReference type="STRING" id="1448308.A0A2T2NZW1"/>
<dbReference type="PANTHER" id="PTHR43194">
    <property type="entry name" value="HYDROLASE ALPHA/BETA FOLD FAMILY"/>
    <property type="match status" value="1"/>
</dbReference>
<dbReference type="GO" id="GO:0008233">
    <property type="term" value="F:peptidase activity"/>
    <property type="evidence" value="ECO:0007669"/>
    <property type="project" value="InterPro"/>
</dbReference>
<name>A0A2T2NZW1_CORCC</name>
<evidence type="ECO:0000313" key="5">
    <source>
        <dbReference type="Proteomes" id="UP000240883"/>
    </source>
</evidence>
<dbReference type="AlphaFoldDB" id="A0A2T2NZW1"/>
<evidence type="ECO:0000259" key="3">
    <source>
        <dbReference type="Pfam" id="PF00561"/>
    </source>
</evidence>
<evidence type="ECO:0000313" key="4">
    <source>
        <dbReference type="EMBL" id="PSN70806.1"/>
    </source>
</evidence>
<dbReference type="NCBIfam" id="TIGR01250">
    <property type="entry name" value="pro_imino_pep_2"/>
    <property type="match status" value="1"/>
</dbReference>
<dbReference type="PIRSF" id="PIRSF005539">
    <property type="entry name" value="Pept_S33_TRI_F1"/>
    <property type="match status" value="1"/>
</dbReference>
<dbReference type="GO" id="GO:0006508">
    <property type="term" value="P:proteolysis"/>
    <property type="evidence" value="ECO:0007669"/>
    <property type="project" value="InterPro"/>
</dbReference>
<organism evidence="4 5">
    <name type="scientific">Corynespora cassiicola Philippines</name>
    <dbReference type="NCBI Taxonomy" id="1448308"/>
    <lineage>
        <taxon>Eukaryota</taxon>
        <taxon>Fungi</taxon>
        <taxon>Dikarya</taxon>
        <taxon>Ascomycota</taxon>
        <taxon>Pezizomycotina</taxon>
        <taxon>Dothideomycetes</taxon>
        <taxon>Pleosporomycetidae</taxon>
        <taxon>Pleosporales</taxon>
        <taxon>Corynesporascaceae</taxon>
        <taxon>Corynespora</taxon>
    </lineage>
</organism>
<reference evidence="4 5" key="1">
    <citation type="journal article" date="2018" name="Front. Microbiol.">
        <title>Genome-Wide Analysis of Corynespora cassiicola Leaf Fall Disease Putative Effectors.</title>
        <authorList>
            <person name="Lopez D."/>
            <person name="Ribeiro S."/>
            <person name="Label P."/>
            <person name="Fumanal B."/>
            <person name="Venisse J.S."/>
            <person name="Kohler A."/>
            <person name="de Oliveira R.R."/>
            <person name="Labutti K."/>
            <person name="Lipzen A."/>
            <person name="Lail K."/>
            <person name="Bauer D."/>
            <person name="Ohm R.A."/>
            <person name="Barry K.W."/>
            <person name="Spatafora J."/>
            <person name="Grigoriev I.V."/>
            <person name="Martin F.M."/>
            <person name="Pujade-Renaud V."/>
        </authorList>
    </citation>
    <scope>NUCLEOTIDE SEQUENCE [LARGE SCALE GENOMIC DNA]</scope>
    <source>
        <strain evidence="4 5">Philippines</strain>
    </source>
</reference>
<protein>
    <submittedName>
        <fullName evidence="4">Proline-specific peptidase</fullName>
    </submittedName>
</protein>
<evidence type="ECO:0000256" key="1">
    <source>
        <dbReference type="ARBA" id="ARBA00010088"/>
    </source>
</evidence>
<evidence type="ECO:0000256" key="2">
    <source>
        <dbReference type="ARBA" id="ARBA00022801"/>
    </source>
</evidence>